<reference evidence="4" key="1">
    <citation type="submission" date="2024-07" db="EMBL/GenBank/DDBJ databases">
        <title>Complete genome sequences of cellulolytic bacteria, Kitasatospora sp. CMC57 and Streptomyces sp. CMC78, isolated from Japanese agricultural soil.</title>
        <authorList>
            <person name="Hashimoto T."/>
            <person name="Ito M."/>
            <person name="Iwamoto M."/>
            <person name="Fukahori D."/>
            <person name="Shoda T."/>
            <person name="Sakoda M."/>
            <person name="Morohoshi T."/>
            <person name="Mitsuboshi M."/>
            <person name="Nishizawa T."/>
        </authorList>
    </citation>
    <scope>NUCLEOTIDE SEQUENCE</scope>
    <source>
        <strain evidence="4">CMC57</strain>
    </source>
</reference>
<protein>
    <submittedName>
        <fullName evidence="4">Glucose 1-dehydrogenase</fullName>
    </submittedName>
</protein>
<dbReference type="PROSITE" id="PS00061">
    <property type="entry name" value="ADH_SHORT"/>
    <property type="match status" value="1"/>
</dbReference>
<proteinExistence type="inferred from homology"/>
<dbReference type="InterPro" id="IPR057326">
    <property type="entry name" value="KR_dom"/>
</dbReference>
<evidence type="ECO:0000313" key="4">
    <source>
        <dbReference type="EMBL" id="BFP49376.1"/>
    </source>
</evidence>
<dbReference type="EMBL" id="AP035881">
    <property type="protein sequence ID" value="BFP49376.1"/>
    <property type="molecule type" value="Genomic_DNA"/>
</dbReference>
<dbReference type="PANTHER" id="PTHR42760:SF133">
    <property type="entry name" value="3-OXOACYL-[ACYL-CARRIER-PROTEIN] REDUCTASE"/>
    <property type="match status" value="1"/>
</dbReference>
<dbReference type="PRINTS" id="PR00081">
    <property type="entry name" value="GDHRDH"/>
</dbReference>
<dbReference type="SMART" id="SM00822">
    <property type="entry name" value="PKS_KR"/>
    <property type="match status" value="1"/>
</dbReference>
<dbReference type="GO" id="GO:0016616">
    <property type="term" value="F:oxidoreductase activity, acting on the CH-OH group of donors, NAD or NADP as acceptor"/>
    <property type="evidence" value="ECO:0007669"/>
    <property type="project" value="UniProtKB-ARBA"/>
</dbReference>
<evidence type="ECO:0000256" key="1">
    <source>
        <dbReference type="ARBA" id="ARBA00006484"/>
    </source>
</evidence>
<dbReference type="RefSeq" id="WP_407991492.1">
    <property type="nucleotide sequence ID" value="NZ_AP035881.2"/>
</dbReference>
<keyword evidence="2" id="KW-0560">Oxidoreductase</keyword>
<dbReference type="Gene3D" id="3.40.50.720">
    <property type="entry name" value="NAD(P)-binding Rossmann-like Domain"/>
    <property type="match status" value="1"/>
</dbReference>
<dbReference type="Pfam" id="PF13561">
    <property type="entry name" value="adh_short_C2"/>
    <property type="match status" value="1"/>
</dbReference>
<dbReference type="InterPro" id="IPR020904">
    <property type="entry name" value="Sc_DH/Rdtase_CS"/>
</dbReference>
<dbReference type="AlphaFoldDB" id="A0AB33K699"/>
<dbReference type="SUPFAM" id="SSF51735">
    <property type="entry name" value="NAD(P)-binding Rossmann-fold domains"/>
    <property type="match status" value="1"/>
</dbReference>
<gene>
    <name evidence="4" type="ORF">KCMC57_57440</name>
</gene>
<dbReference type="FunFam" id="3.40.50.720:FF:000084">
    <property type="entry name" value="Short-chain dehydrogenase reductase"/>
    <property type="match status" value="1"/>
</dbReference>
<accession>A0AB33K699</accession>
<name>A0AB33K699_9ACTN</name>
<evidence type="ECO:0000259" key="3">
    <source>
        <dbReference type="SMART" id="SM00822"/>
    </source>
</evidence>
<dbReference type="PRINTS" id="PR00080">
    <property type="entry name" value="SDRFAMILY"/>
</dbReference>
<dbReference type="InterPro" id="IPR036291">
    <property type="entry name" value="NAD(P)-bd_dom_sf"/>
</dbReference>
<dbReference type="PANTHER" id="PTHR42760">
    <property type="entry name" value="SHORT-CHAIN DEHYDROGENASES/REDUCTASES FAMILY MEMBER"/>
    <property type="match status" value="1"/>
</dbReference>
<comment type="similarity">
    <text evidence="1">Belongs to the short-chain dehydrogenases/reductases (SDR) family.</text>
</comment>
<dbReference type="InterPro" id="IPR002347">
    <property type="entry name" value="SDR_fam"/>
</dbReference>
<sequence length="247" mass="25272">MGRMDGRAAVVTGGARGIGAAVARVFAAEGARVTVADVLDAEGQEVAAELGAPARFRHLDVTEPDDWAALLADAEEAGGPVSVLVNNAGVLAFGTIEEQAPEDFRRVLDVNLYGAWLGLHTLAPALRRSGDGVVVNISSTAGLMGYANIGAYVASKWGLRGLTKSAALELAAGGVRVCSVHPGPITTPMTAAMDDSIAAGQPMARFGTPEEVARMVLFLVTEATYSTGSEFVVDGGATTGSMIVAEE</sequence>
<feature type="domain" description="Ketoreductase" evidence="3">
    <location>
        <begin position="7"/>
        <end position="188"/>
    </location>
</feature>
<organism evidence="4">
    <name type="scientific">Kitasatospora sp. CMC57</name>
    <dbReference type="NCBI Taxonomy" id="3231513"/>
    <lineage>
        <taxon>Bacteria</taxon>
        <taxon>Bacillati</taxon>
        <taxon>Actinomycetota</taxon>
        <taxon>Actinomycetes</taxon>
        <taxon>Kitasatosporales</taxon>
        <taxon>Streptomycetaceae</taxon>
        <taxon>Kitasatospora</taxon>
    </lineage>
</organism>
<evidence type="ECO:0000256" key="2">
    <source>
        <dbReference type="ARBA" id="ARBA00023002"/>
    </source>
</evidence>